<comment type="caution">
    <text evidence="2">The sequence shown here is derived from an EMBL/GenBank/DDBJ whole genome shotgun (WGS) entry which is preliminary data.</text>
</comment>
<dbReference type="EMBL" id="CYRY02010431">
    <property type="protein sequence ID" value="VCW78634.1"/>
    <property type="molecule type" value="Genomic_DNA"/>
</dbReference>
<protein>
    <submittedName>
        <fullName evidence="2">Uncharacterized protein</fullName>
    </submittedName>
</protein>
<sequence>PPPSPPRGPRRPRSSASGFPPPASGGGERSRGPGAPTPKRAGRFRSRGPDRYSRGCRGLEEVIWLLTSPVPNGKGVSWNRLDRFVPYQESSGDPSTPQDVS</sequence>
<evidence type="ECO:0000313" key="3">
    <source>
        <dbReference type="Proteomes" id="UP000269945"/>
    </source>
</evidence>
<accession>A0A9X9LPK4</accession>
<dbReference type="Proteomes" id="UP000269945">
    <property type="component" value="Unassembled WGS sequence"/>
</dbReference>
<gene>
    <name evidence="2" type="ORF">BN2614_LOCUS2</name>
</gene>
<evidence type="ECO:0000256" key="1">
    <source>
        <dbReference type="SAM" id="MobiDB-lite"/>
    </source>
</evidence>
<proteinExistence type="predicted"/>
<evidence type="ECO:0000313" key="2">
    <source>
        <dbReference type="EMBL" id="VCW78634.1"/>
    </source>
</evidence>
<feature type="non-terminal residue" evidence="2">
    <location>
        <position position="1"/>
    </location>
</feature>
<keyword evidence="3" id="KW-1185">Reference proteome</keyword>
<name>A0A9X9LPK4_GULGU</name>
<dbReference type="AlphaFoldDB" id="A0A9X9LPK4"/>
<organism evidence="2 3">
    <name type="scientific">Gulo gulo</name>
    <name type="common">Wolverine</name>
    <name type="synonym">Gluton</name>
    <dbReference type="NCBI Taxonomy" id="48420"/>
    <lineage>
        <taxon>Eukaryota</taxon>
        <taxon>Metazoa</taxon>
        <taxon>Chordata</taxon>
        <taxon>Craniata</taxon>
        <taxon>Vertebrata</taxon>
        <taxon>Euteleostomi</taxon>
        <taxon>Mammalia</taxon>
        <taxon>Eutheria</taxon>
        <taxon>Laurasiatheria</taxon>
        <taxon>Carnivora</taxon>
        <taxon>Caniformia</taxon>
        <taxon>Musteloidea</taxon>
        <taxon>Mustelidae</taxon>
        <taxon>Guloninae</taxon>
        <taxon>Gulo</taxon>
    </lineage>
</organism>
<reference evidence="2 3" key="1">
    <citation type="submission" date="2018-10" db="EMBL/GenBank/DDBJ databases">
        <authorList>
            <person name="Ekblom R."/>
            <person name="Jareborg N."/>
        </authorList>
    </citation>
    <scope>NUCLEOTIDE SEQUENCE [LARGE SCALE GENOMIC DNA]</scope>
    <source>
        <tissue evidence="2">Muscle</tissue>
    </source>
</reference>
<feature type="region of interest" description="Disordered" evidence="1">
    <location>
        <begin position="1"/>
        <end position="54"/>
    </location>
</feature>